<proteinExistence type="predicted"/>
<dbReference type="EMBL" id="NCXI01000044">
    <property type="protein sequence ID" value="PAK83266.1"/>
    <property type="molecule type" value="Genomic_DNA"/>
</dbReference>
<dbReference type="AlphaFoldDB" id="A0A269YF45"/>
<sequence>MAPINEPATIQQAKQFLQAYPIWQAQAAGFSQTLATKTHPATSAASQADFECQLRLKTLAAMRSLAEPDPLYAEILTDRFIKQLSIKQTCVAITDLKKYGYLTERSCNRYQNKALLLFAYACPRNLIVNQ</sequence>
<gene>
    <name evidence="1" type="ORF">B8W98_07010</name>
</gene>
<dbReference type="RefSeq" id="WP_020282173.1">
    <property type="nucleotide sequence ID" value="NZ_NCXI01000044.1"/>
</dbReference>
<evidence type="ECO:0000313" key="1">
    <source>
        <dbReference type="EMBL" id="PAK83266.1"/>
    </source>
</evidence>
<dbReference type="Proteomes" id="UP000216802">
    <property type="component" value="Unassembled WGS sequence"/>
</dbReference>
<organism evidence="1 2">
    <name type="scientific">Lentilactobacillus parakefiri</name>
    <dbReference type="NCBI Taxonomy" id="152332"/>
    <lineage>
        <taxon>Bacteria</taxon>
        <taxon>Bacillati</taxon>
        <taxon>Bacillota</taxon>
        <taxon>Bacilli</taxon>
        <taxon>Lactobacillales</taxon>
        <taxon>Lactobacillaceae</taxon>
        <taxon>Lentilactobacillus</taxon>
    </lineage>
</organism>
<protein>
    <submittedName>
        <fullName evidence="1">Uncharacterized protein</fullName>
    </submittedName>
</protein>
<evidence type="ECO:0000313" key="2">
    <source>
        <dbReference type="Proteomes" id="UP000216802"/>
    </source>
</evidence>
<dbReference type="GeneID" id="301047902"/>
<comment type="caution">
    <text evidence="1">The sequence shown here is derived from an EMBL/GenBank/DDBJ whole genome shotgun (WGS) entry which is preliminary data.</text>
</comment>
<name>A0A269YF45_9LACO</name>
<reference evidence="1 2" key="1">
    <citation type="submission" date="2017-04" db="EMBL/GenBank/DDBJ databases">
        <title>Kefir bacterial isolates.</title>
        <authorList>
            <person name="Kim Y."/>
            <person name="Blasche S."/>
            <person name="Patil K.R."/>
        </authorList>
    </citation>
    <scope>NUCLEOTIDE SEQUENCE [LARGE SCALE GENOMIC DNA]</scope>
    <source>
        <strain evidence="1 2">OG2</strain>
    </source>
</reference>
<accession>A0A269YF45</accession>